<reference evidence="5 6" key="1">
    <citation type="submission" date="2014-04" db="EMBL/GenBank/DDBJ databases">
        <title>Draft genome sequence of Photobacterium halotolerans S2753: a solonamide, ngercheumicin and holomycin producer.</title>
        <authorList>
            <person name="Machado H.R."/>
            <person name="Gram L."/>
        </authorList>
    </citation>
    <scope>NUCLEOTIDE SEQUENCE [LARGE SCALE GENOMIC DNA]</scope>
    <source>
        <strain evidence="5 6">S2753</strain>
    </source>
</reference>
<dbReference type="SMART" id="SM00271">
    <property type="entry name" value="DnaJ"/>
    <property type="match status" value="1"/>
</dbReference>
<dbReference type="AlphaFoldDB" id="A0A066RY47"/>
<dbReference type="Proteomes" id="UP000027192">
    <property type="component" value="Unassembled WGS sequence"/>
</dbReference>
<keyword evidence="3" id="KW-0812">Transmembrane</keyword>
<dbReference type="InterPro" id="IPR036869">
    <property type="entry name" value="J_dom_sf"/>
</dbReference>
<feature type="region of interest" description="Disordered" evidence="2">
    <location>
        <begin position="56"/>
        <end position="81"/>
    </location>
</feature>
<dbReference type="Pfam" id="PF00226">
    <property type="entry name" value="DnaJ"/>
    <property type="match status" value="1"/>
</dbReference>
<protein>
    <recommendedName>
        <fullName evidence="4">J domain-containing protein</fullName>
    </recommendedName>
</protein>
<evidence type="ECO:0000259" key="4">
    <source>
        <dbReference type="PROSITE" id="PS50076"/>
    </source>
</evidence>
<keyword evidence="6" id="KW-1185">Reference proteome</keyword>
<accession>A0A066RY47</accession>
<evidence type="ECO:0000256" key="1">
    <source>
        <dbReference type="ARBA" id="ARBA00023186"/>
    </source>
</evidence>
<organism evidence="5 6">
    <name type="scientific">Photobacterium galatheae</name>
    <dbReference type="NCBI Taxonomy" id="1654360"/>
    <lineage>
        <taxon>Bacteria</taxon>
        <taxon>Pseudomonadati</taxon>
        <taxon>Pseudomonadota</taxon>
        <taxon>Gammaproteobacteria</taxon>
        <taxon>Vibrionales</taxon>
        <taxon>Vibrionaceae</taxon>
        <taxon>Photobacterium</taxon>
    </lineage>
</organism>
<comment type="caution">
    <text evidence="5">The sequence shown here is derived from an EMBL/GenBank/DDBJ whole genome shotgun (WGS) entry which is preliminary data.</text>
</comment>
<evidence type="ECO:0000256" key="2">
    <source>
        <dbReference type="SAM" id="MobiDB-lite"/>
    </source>
</evidence>
<keyword evidence="3" id="KW-0472">Membrane</keyword>
<dbReference type="InterPro" id="IPR001623">
    <property type="entry name" value="DnaJ_domain"/>
</dbReference>
<dbReference type="CDD" id="cd06257">
    <property type="entry name" value="DnaJ"/>
    <property type="match status" value="1"/>
</dbReference>
<sequence>MSVWDILEIEETNDEQAIKKAYRVKLRQHHPEEDPEGFQRVREAYEKALVSLNQAKEPVQEPSSTPIYENVADSPPDPKTGVPEIQPERHHQLTEALNSLLADSQRRFQPEQWQGWIEEIQMLSITQQQIISDTAVDIVLANRWLPGQVIEWLWQGLSWQLLLTGTQQQSEVGEFLNSWRKQEMSVALSHLSVLSGAEQRAALSFLRPFHIALGYGDTEALRQVMHQPMPVLMLPSVQFQVCLLQAFLATNTYPETIAGQMIERLVISSAESLTIEQWEIIGEISVRLGLAEAVDQVTDRLLSLNAFAEVAEIQYQRTLGNQNILALCYAFLRQQWQPLPPVYWRAERRLFPAPASGVERRLFDWLFGQLTDHEHPAFNHRLDFAGLDGLPVLLVKAFWAGRSGSWAWLESIKQQLIAVEAAGTDANSAQLITLTLHWVAEILATQTGCPSLQHKLSLYETDAFFDVEPLTDDEINSQTKAQWLECVLRHPIIPDSWFYRLMDEEILVQEELWEVSAYPMYADSLSFFRSVNPDFRLSSCWQDTPFEGMFDWTLFYFAHMSPVGSPRQAIVEAMPGLPESQQHGPIAKLLPFAAQPLAYLSDALRALDTHPEQFVFRAIVDAQITLLTRNCNQSQLIVLAKLGEVAACCALSRMLEREHFDEAIVYWNLTAAALDRHPHFQDVVSWQQQSLLRLRSENGLEQESYLVTTPNFMHALLTKDKAWFIPPAEMADYSPVDEAKNFHYPMYHLLTQLHLGLGDKGYDLTSLKMFTHRRELQTELQRETTDVAIAHLEGMYQRRLEHDIQVKGKKAATFSKTQLLCLLVVFCTAWLFSFPSTFGEVGKQEVFHLSHAGKSFAKLFFIPLFVYLLWRISSAMIEKGNKYKFLIYSVFVLWVAQMSQSLFCALVTLVTLFSTIWGLTDLLANKGWEKKVVTSRKVNLRKILGLKK</sequence>
<feature type="transmembrane region" description="Helical" evidence="3">
    <location>
        <begin position="885"/>
        <end position="913"/>
    </location>
</feature>
<evidence type="ECO:0000313" key="6">
    <source>
        <dbReference type="Proteomes" id="UP000027192"/>
    </source>
</evidence>
<keyword evidence="1" id="KW-0143">Chaperone</keyword>
<feature type="transmembrane region" description="Helical" evidence="3">
    <location>
        <begin position="855"/>
        <end position="873"/>
    </location>
</feature>
<dbReference type="Gene3D" id="1.10.287.110">
    <property type="entry name" value="DnaJ domain"/>
    <property type="match status" value="1"/>
</dbReference>
<evidence type="ECO:0000256" key="3">
    <source>
        <dbReference type="SAM" id="Phobius"/>
    </source>
</evidence>
<dbReference type="SUPFAM" id="SSF46565">
    <property type="entry name" value="Chaperone J-domain"/>
    <property type="match status" value="1"/>
</dbReference>
<name>A0A066RY47_9GAMM</name>
<dbReference type="PROSITE" id="PS50076">
    <property type="entry name" value="DNAJ_2"/>
    <property type="match status" value="1"/>
</dbReference>
<proteinExistence type="predicted"/>
<dbReference type="RefSeq" id="WP_036750742.1">
    <property type="nucleotide sequence ID" value="NZ_JAGSGC010000012.1"/>
</dbReference>
<evidence type="ECO:0000313" key="5">
    <source>
        <dbReference type="EMBL" id="KDM92303.1"/>
    </source>
</evidence>
<gene>
    <name evidence="5" type="ORF">EA58_07375</name>
</gene>
<dbReference type="STRING" id="1654360.EA58_07375"/>
<feature type="domain" description="J" evidence="4">
    <location>
        <begin position="2"/>
        <end position="72"/>
    </location>
</feature>
<dbReference type="EMBL" id="JMIB01000010">
    <property type="protein sequence ID" value="KDM92303.1"/>
    <property type="molecule type" value="Genomic_DNA"/>
</dbReference>
<keyword evidence="3" id="KW-1133">Transmembrane helix</keyword>
<feature type="transmembrane region" description="Helical" evidence="3">
    <location>
        <begin position="817"/>
        <end position="835"/>
    </location>
</feature>